<organism evidence="4 5">
    <name type="scientific">Methylosinus trichosporium (strain ATCC 35070 / NCIMB 11131 / UNIQEM 75 / OB3b)</name>
    <dbReference type="NCBI Taxonomy" id="595536"/>
    <lineage>
        <taxon>Bacteria</taxon>
        <taxon>Pseudomonadati</taxon>
        <taxon>Pseudomonadota</taxon>
        <taxon>Alphaproteobacteria</taxon>
        <taxon>Hyphomicrobiales</taxon>
        <taxon>Methylocystaceae</taxon>
        <taxon>Methylosinus</taxon>
    </lineage>
</organism>
<evidence type="ECO:0000259" key="3">
    <source>
        <dbReference type="Pfam" id="PF07715"/>
    </source>
</evidence>
<dbReference type="PROSITE" id="PS51257">
    <property type="entry name" value="PROKAR_LIPOPROTEIN"/>
    <property type="match status" value="1"/>
</dbReference>
<dbReference type="InterPro" id="IPR037066">
    <property type="entry name" value="Plug_dom_sf"/>
</dbReference>
<keyword evidence="1" id="KW-0812">Transmembrane</keyword>
<evidence type="ECO:0000256" key="1">
    <source>
        <dbReference type="PROSITE-ProRule" id="PRU01360"/>
    </source>
</evidence>
<comment type="similarity">
    <text evidence="1">Belongs to the TonB-dependent receptor family.</text>
</comment>
<accession>A0A2D2D0G5</accession>
<dbReference type="STRING" id="595536.GCA_000178815_02795"/>
<dbReference type="Pfam" id="PF07715">
    <property type="entry name" value="Plug"/>
    <property type="match status" value="1"/>
</dbReference>
<reference evidence="5" key="1">
    <citation type="submission" date="2017-10" db="EMBL/GenBank/DDBJ databases">
        <title>Completed PacBio SMRT sequence of Methylosinus trichosporium OB3b reveals presence of a third large plasmid.</title>
        <authorList>
            <person name="Charles T.C."/>
            <person name="Lynch M.D.J."/>
            <person name="Heil J.R."/>
            <person name="Cheng J."/>
        </authorList>
    </citation>
    <scope>NUCLEOTIDE SEQUENCE [LARGE SCALE GENOMIC DNA]</scope>
    <source>
        <strain evidence="5">OB3b</strain>
    </source>
</reference>
<sequence>MPISRLFAASVALAFVATVACAESSMRGRRAEAPPAADGYYVPYVASPGGQKRHVMEIPGSVSVVSRKLMDDTQATSLGDALRFVPGVTIGR</sequence>
<keyword evidence="2" id="KW-0732">Signal</keyword>
<dbReference type="InterPro" id="IPR012910">
    <property type="entry name" value="Plug_dom"/>
</dbReference>
<keyword evidence="5" id="KW-1185">Reference proteome</keyword>
<keyword evidence="1" id="KW-0472">Membrane</keyword>
<keyword evidence="1" id="KW-1134">Transmembrane beta strand</keyword>
<dbReference type="EMBL" id="CP023737">
    <property type="protein sequence ID" value="ATQ68493.1"/>
    <property type="molecule type" value="Genomic_DNA"/>
</dbReference>
<evidence type="ECO:0000313" key="4">
    <source>
        <dbReference type="EMBL" id="ATQ68493.1"/>
    </source>
</evidence>
<keyword evidence="1" id="KW-0813">Transport</keyword>
<proteinExistence type="inferred from homology"/>
<evidence type="ECO:0000256" key="2">
    <source>
        <dbReference type="SAM" id="SignalP"/>
    </source>
</evidence>
<evidence type="ECO:0000313" key="5">
    <source>
        <dbReference type="Proteomes" id="UP000230709"/>
    </source>
</evidence>
<feature type="domain" description="TonB-dependent receptor plug" evidence="3">
    <location>
        <begin position="55"/>
        <end position="90"/>
    </location>
</feature>
<dbReference type="InterPro" id="IPR039426">
    <property type="entry name" value="TonB-dep_rcpt-like"/>
</dbReference>
<dbReference type="Gene3D" id="2.170.130.10">
    <property type="entry name" value="TonB-dependent receptor, plug domain"/>
    <property type="match status" value="1"/>
</dbReference>
<feature type="chain" id="PRO_5013803621" evidence="2">
    <location>
        <begin position="23"/>
        <end position="92"/>
    </location>
</feature>
<dbReference type="SUPFAM" id="SSF56935">
    <property type="entry name" value="Porins"/>
    <property type="match status" value="1"/>
</dbReference>
<dbReference type="AlphaFoldDB" id="A0A2D2D0G5"/>
<feature type="signal peptide" evidence="2">
    <location>
        <begin position="1"/>
        <end position="22"/>
    </location>
</feature>
<dbReference type="KEGG" id="mtw:CQW49_11845"/>
<keyword evidence="1" id="KW-0998">Cell outer membrane</keyword>
<name>A0A2D2D0G5_METT3</name>
<protein>
    <submittedName>
        <fullName evidence="4">Plug domain-containing protein</fullName>
    </submittedName>
</protein>
<dbReference type="Proteomes" id="UP000230709">
    <property type="component" value="Chromosome"/>
</dbReference>
<dbReference type="RefSeq" id="WP_003612320.1">
    <property type="nucleotide sequence ID" value="NZ_ADVE02000001.1"/>
</dbReference>
<comment type="subcellular location">
    <subcellularLocation>
        <location evidence="1">Cell outer membrane</location>
        <topology evidence="1">Multi-pass membrane protein</topology>
    </subcellularLocation>
</comment>
<dbReference type="PROSITE" id="PS52016">
    <property type="entry name" value="TONB_DEPENDENT_REC_3"/>
    <property type="match status" value="1"/>
</dbReference>
<dbReference type="GO" id="GO:0009279">
    <property type="term" value="C:cell outer membrane"/>
    <property type="evidence" value="ECO:0007669"/>
    <property type="project" value="UniProtKB-SubCell"/>
</dbReference>
<gene>
    <name evidence="4" type="ORF">CQW49_11845</name>
</gene>